<organism evidence="2 3">
    <name type="scientific">Morella rubra</name>
    <name type="common">Chinese bayberry</name>
    <dbReference type="NCBI Taxonomy" id="262757"/>
    <lineage>
        <taxon>Eukaryota</taxon>
        <taxon>Viridiplantae</taxon>
        <taxon>Streptophyta</taxon>
        <taxon>Embryophyta</taxon>
        <taxon>Tracheophyta</taxon>
        <taxon>Spermatophyta</taxon>
        <taxon>Magnoliopsida</taxon>
        <taxon>eudicotyledons</taxon>
        <taxon>Gunneridae</taxon>
        <taxon>Pentapetalae</taxon>
        <taxon>rosids</taxon>
        <taxon>fabids</taxon>
        <taxon>Fagales</taxon>
        <taxon>Myricaceae</taxon>
        <taxon>Morella</taxon>
    </lineage>
</organism>
<evidence type="ECO:0000256" key="1">
    <source>
        <dbReference type="SAM" id="MobiDB-lite"/>
    </source>
</evidence>
<feature type="region of interest" description="Disordered" evidence="1">
    <location>
        <begin position="1"/>
        <end position="33"/>
    </location>
</feature>
<dbReference type="AlphaFoldDB" id="A0A6A1WI85"/>
<dbReference type="Proteomes" id="UP000516437">
    <property type="component" value="Chromosome 1"/>
</dbReference>
<protein>
    <submittedName>
        <fullName evidence="2">Uncharacterized protein</fullName>
    </submittedName>
</protein>
<reference evidence="2 3" key="1">
    <citation type="journal article" date="2019" name="Plant Biotechnol. J.">
        <title>The red bayberry genome and genetic basis of sex determination.</title>
        <authorList>
            <person name="Jia H.M."/>
            <person name="Jia H.J."/>
            <person name="Cai Q.L."/>
            <person name="Wang Y."/>
            <person name="Zhao H.B."/>
            <person name="Yang W.F."/>
            <person name="Wang G.Y."/>
            <person name="Li Y.H."/>
            <person name="Zhan D.L."/>
            <person name="Shen Y.T."/>
            <person name="Niu Q.F."/>
            <person name="Chang L."/>
            <person name="Qiu J."/>
            <person name="Zhao L."/>
            <person name="Xie H.B."/>
            <person name="Fu W.Y."/>
            <person name="Jin J."/>
            <person name="Li X.W."/>
            <person name="Jiao Y."/>
            <person name="Zhou C.C."/>
            <person name="Tu T."/>
            <person name="Chai C.Y."/>
            <person name="Gao J.L."/>
            <person name="Fan L.J."/>
            <person name="van de Weg E."/>
            <person name="Wang J.Y."/>
            <person name="Gao Z.S."/>
        </authorList>
    </citation>
    <scope>NUCLEOTIDE SEQUENCE [LARGE SCALE GENOMIC DNA]</scope>
    <source>
        <tissue evidence="2">Leaves</tissue>
    </source>
</reference>
<proteinExistence type="predicted"/>
<evidence type="ECO:0000313" key="2">
    <source>
        <dbReference type="EMBL" id="KAB1224864.1"/>
    </source>
</evidence>
<sequence>MNDGTHKVTANTGSHSKGRSNRHINIDLNTPSRWRKPANSSILGISSPSNHMLLSNASELIQQCRDLRRGLAMNNTVAFKPNNIQRISCIKLEMVPLFHRNINKSRINNNRDPMDNRMRNKTINH</sequence>
<comment type="caution">
    <text evidence="2">The sequence shown here is derived from an EMBL/GenBank/DDBJ whole genome shotgun (WGS) entry which is preliminary data.</text>
</comment>
<feature type="region of interest" description="Disordered" evidence="1">
    <location>
        <begin position="106"/>
        <end position="125"/>
    </location>
</feature>
<keyword evidence="3" id="KW-1185">Reference proteome</keyword>
<accession>A0A6A1WI85</accession>
<gene>
    <name evidence="2" type="ORF">CJ030_MR1G013960</name>
</gene>
<name>A0A6A1WI85_9ROSI</name>
<evidence type="ECO:0000313" key="3">
    <source>
        <dbReference type="Proteomes" id="UP000516437"/>
    </source>
</evidence>
<dbReference type="EMBL" id="RXIC02000019">
    <property type="protein sequence ID" value="KAB1224864.1"/>
    <property type="molecule type" value="Genomic_DNA"/>
</dbReference>